<comment type="subcellular location">
    <subcellularLocation>
        <location evidence="9">Endomembrane system</location>
        <topology evidence="9">Lipid-anchor</topology>
    </subcellularLocation>
    <subcellularLocation>
        <location evidence="1">Membrane</location>
        <topology evidence="1">Lipid-anchor</topology>
        <topology evidence="1">GPI-anchor</topology>
    </subcellularLocation>
</comment>
<evidence type="ECO:0000256" key="1">
    <source>
        <dbReference type="ARBA" id="ARBA00004589"/>
    </source>
</evidence>
<feature type="signal peptide" evidence="12">
    <location>
        <begin position="1"/>
        <end position="26"/>
    </location>
</feature>
<reference evidence="14 15" key="1">
    <citation type="submission" date="2024-01" db="EMBL/GenBank/DDBJ databases">
        <title>Genome assemblies of Stephania.</title>
        <authorList>
            <person name="Yang L."/>
        </authorList>
    </citation>
    <scope>NUCLEOTIDE SEQUENCE [LARGE SCALE GENOMIC DNA]</scope>
    <source>
        <strain evidence="14">JXDWG</strain>
        <tissue evidence="14">Leaf</tissue>
    </source>
</reference>
<dbReference type="PROSITE" id="PS51485">
    <property type="entry name" value="PHYTOCYANIN"/>
    <property type="match status" value="1"/>
</dbReference>
<evidence type="ECO:0000259" key="13">
    <source>
        <dbReference type="PROSITE" id="PS51485"/>
    </source>
</evidence>
<dbReference type="InterPro" id="IPR008972">
    <property type="entry name" value="Cupredoxin"/>
</dbReference>
<feature type="compositionally biased region" description="Pro residues" evidence="10">
    <location>
        <begin position="167"/>
        <end position="181"/>
    </location>
</feature>
<dbReference type="Gene3D" id="2.60.40.420">
    <property type="entry name" value="Cupredoxins - blue copper proteins"/>
    <property type="match status" value="1"/>
</dbReference>
<evidence type="ECO:0000256" key="5">
    <source>
        <dbReference type="ARBA" id="ARBA00023157"/>
    </source>
</evidence>
<evidence type="ECO:0000256" key="4">
    <source>
        <dbReference type="ARBA" id="ARBA00023136"/>
    </source>
</evidence>
<dbReference type="Proteomes" id="UP001419268">
    <property type="component" value="Unassembled WGS sequence"/>
</dbReference>
<dbReference type="SUPFAM" id="SSF49503">
    <property type="entry name" value="Cupredoxins"/>
    <property type="match status" value="1"/>
</dbReference>
<dbReference type="Pfam" id="PF02298">
    <property type="entry name" value="Cu_bind_like"/>
    <property type="match status" value="1"/>
</dbReference>
<proteinExistence type="inferred from homology"/>
<dbReference type="EMBL" id="JBBNAG010000005">
    <property type="protein sequence ID" value="KAK9133512.1"/>
    <property type="molecule type" value="Genomic_DNA"/>
</dbReference>
<feature type="region of interest" description="Disordered" evidence="10">
    <location>
        <begin position="133"/>
        <end position="183"/>
    </location>
</feature>
<evidence type="ECO:0000256" key="12">
    <source>
        <dbReference type="SAM" id="SignalP"/>
    </source>
</evidence>
<feature type="compositionally biased region" description="Low complexity" evidence="10">
    <location>
        <begin position="151"/>
        <end position="166"/>
    </location>
</feature>
<evidence type="ECO:0000256" key="10">
    <source>
        <dbReference type="SAM" id="MobiDB-lite"/>
    </source>
</evidence>
<comment type="caution">
    <text evidence="14">The sequence shown here is derived from an EMBL/GenBank/DDBJ whole genome shotgun (WGS) entry which is preliminary data.</text>
</comment>
<dbReference type="PANTHER" id="PTHR33021">
    <property type="entry name" value="BLUE COPPER PROTEIN"/>
    <property type="match status" value="1"/>
</dbReference>
<keyword evidence="6" id="KW-0325">Glycoprotein</keyword>
<keyword evidence="3 12" id="KW-0732">Signal</keyword>
<dbReference type="GO" id="GO:0009055">
    <property type="term" value="F:electron transfer activity"/>
    <property type="evidence" value="ECO:0007669"/>
    <property type="project" value="InterPro"/>
</dbReference>
<evidence type="ECO:0000313" key="15">
    <source>
        <dbReference type="Proteomes" id="UP001419268"/>
    </source>
</evidence>
<gene>
    <name evidence="14" type="ORF">Scep_013040</name>
</gene>
<evidence type="ECO:0000313" key="14">
    <source>
        <dbReference type="EMBL" id="KAK9133512.1"/>
    </source>
</evidence>
<dbReference type="InterPro" id="IPR041846">
    <property type="entry name" value="ENL_dom"/>
</dbReference>
<evidence type="ECO:0000256" key="7">
    <source>
        <dbReference type="ARBA" id="ARBA00023288"/>
    </source>
</evidence>
<name>A0AAP0JGN8_9MAGN</name>
<keyword evidence="7" id="KW-0449">Lipoprotein</keyword>
<dbReference type="InterPro" id="IPR039391">
    <property type="entry name" value="Phytocyanin-like"/>
</dbReference>
<dbReference type="AlphaFoldDB" id="A0AAP0JGN8"/>
<feature type="transmembrane region" description="Helical" evidence="11">
    <location>
        <begin position="190"/>
        <end position="209"/>
    </location>
</feature>
<evidence type="ECO:0000256" key="2">
    <source>
        <dbReference type="ARBA" id="ARBA00022622"/>
    </source>
</evidence>
<sequence>MANTMSSFYVLVAIFALISVMQRVSAAEFRVGGAKGWSVPTDSNALTYNQWAEKHRFQVGDSLLFVYPPERDSVLLVNKDDYTSCNTGSPIKSFTDGNTSFKFEHNGAYHFISGIVDSCQKNEKMVVVVMADRSNKNPNSTKPLESPPPSSSTGTVPAPAPVGESSPSPPSPPLSPAPSSPYSPSSANSLIFSFFGVLGTFFGSSILLLF</sequence>
<evidence type="ECO:0000256" key="11">
    <source>
        <dbReference type="SAM" id="Phobius"/>
    </source>
</evidence>
<dbReference type="FunFam" id="2.60.40.420:FF:000010">
    <property type="entry name" value="Early nodulin-like protein 1"/>
    <property type="match status" value="1"/>
</dbReference>
<evidence type="ECO:0000256" key="9">
    <source>
        <dbReference type="ARBA" id="ARBA00037868"/>
    </source>
</evidence>
<keyword evidence="11" id="KW-0812">Transmembrane</keyword>
<dbReference type="GO" id="GO:0005886">
    <property type="term" value="C:plasma membrane"/>
    <property type="evidence" value="ECO:0007669"/>
    <property type="project" value="TreeGrafter"/>
</dbReference>
<accession>A0AAP0JGN8</accession>
<evidence type="ECO:0000256" key="6">
    <source>
        <dbReference type="ARBA" id="ARBA00023180"/>
    </source>
</evidence>
<keyword evidence="11" id="KW-1133">Transmembrane helix</keyword>
<comment type="similarity">
    <text evidence="8">Belongs to the early nodulin-like (ENODL) family.</text>
</comment>
<dbReference type="GO" id="GO:0098552">
    <property type="term" value="C:side of membrane"/>
    <property type="evidence" value="ECO:0007669"/>
    <property type="project" value="UniProtKB-KW"/>
</dbReference>
<keyword evidence="2" id="KW-0336">GPI-anchor</keyword>
<protein>
    <recommendedName>
        <fullName evidence="13">Phytocyanin domain-containing protein</fullName>
    </recommendedName>
</protein>
<dbReference type="CDD" id="cd11019">
    <property type="entry name" value="OsENODL1_like"/>
    <property type="match status" value="1"/>
</dbReference>
<dbReference type="GO" id="GO:0012505">
    <property type="term" value="C:endomembrane system"/>
    <property type="evidence" value="ECO:0007669"/>
    <property type="project" value="UniProtKB-SubCell"/>
</dbReference>
<keyword evidence="15" id="KW-1185">Reference proteome</keyword>
<organism evidence="14 15">
    <name type="scientific">Stephania cephalantha</name>
    <dbReference type="NCBI Taxonomy" id="152367"/>
    <lineage>
        <taxon>Eukaryota</taxon>
        <taxon>Viridiplantae</taxon>
        <taxon>Streptophyta</taxon>
        <taxon>Embryophyta</taxon>
        <taxon>Tracheophyta</taxon>
        <taxon>Spermatophyta</taxon>
        <taxon>Magnoliopsida</taxon>
        <taxon>Ranunculales</taxon>
        <taxon>Menispermaceae</taxon>
        <taxon>Menispermoideae</taxon>
        <taxon>Cissampelideae</taxon>
        <taxon>Stephania</taxon>
    </lineage>
</organism>
<evidence type="ECO:0000256" key="3">
    <source>
        <dbReference type="ARBA" id="ARBA00022729"/>
    </source>
</evidence>
<dbReference type="PANTHER" id="PTHR33021:SF253">
    <property type="entry name" value="EARLY NODULIN-LIKE PROTEIN 9"/>
    <property type="match status" value="1"/>
</dbReference>
<keyword evidence="5" id="KW-1015">Disulfide bond</keyword>
<keyword evidence="4 11" id="KW-0472">Membrane</keyword>
<feature type="chain" id="PRO_5042928552" description="Phytocyanin domain-containing protein" evidence="12">
    <location>
        <begin position="27"/>
        <end position="210"/>
    </location>
</feature>
<feature type="domain" description="Phytocyanin" evidence="13">
    <location>
        <begin position="27"/>
        <end position="131"/>
    </location>
</feature>
<dbReference type="InterPro" id="IPR003245">
    <property type="entry name" value="Phytocyanin_dom"/>
</dbReference>
<evidence type="ECO:0000256" key="8">
    <source>
        <dbReference type="ARBA" id="ARBA00035011"/>
    </source>
</evidence>